<gene>
    <name evidence="3" type="ordered locus">Sinac_4102</name>
</gene>
<dbReference type="Gene3D" id="3.40.1620.10">
    <property type="entry name" value="YefM-like domain"/>
    <property type="match status" value="1"/>
</dbReference>
<keyword evidence="4" id="KW-1185">Reference proteome</keyword>
<dbReference type="InterPro" id="IPR036165">
    <property type="entry name" value="YefM-like_sf"/>
</dbReference>
<evidence type="ECO:0000256" key="1">
    <source>
        <dbReference type="ARBA" id="ARBA00009981"/>
    </source>
</evidence>
<dbReference type="AlphaFoldDB" id="L0DI16"/>
<dbReference type="RefSeq" id="WP_015247445.1">
    <property type="nucleotide sequence ID" value="NC_019892.1"/>
</dbReference>
<sequence length="82" mass="9095">MKSVGSYEAKTHLPQLLSEVEKGETITITKRGKPVAILSPAQPVPKRDTKTVIEEMLAFRDQHGPVLGDNLTVREMIEEGRP</sequence>
<dbReference type="SUPFAM" id="SSF143120">
    <property type="entry name" value="YefM-like"/>
    <property type="match status" value="1"/>
</dbReference>
<dbReference type="PANTHER" id="PTHR35377:SF8">
    <property type="entry name" value="ANTITOXIN VAPB22"/>
    <property type="match status" value="1"/>
</dbReference>
<name>L0DI16_SINAD</name>
<accession>L0DI16</accession>
<reference evidence="3 4" key="1">
    <citation type="submission" date="2012-02" db="EMBL/GenBank/DDBJ databases">
        <title>Complete sequence of chromosome of Singulisphaera acidiphila DSM 18658.</title>
        <authorList>
            <consortium name="US DOE Joint Genome Institute (JGI-PGF)"/>
            <person name="Lucas S."/>
            <person name="Copeland A."/>
            <person name="Lapidus A."/>
            <person name="Glavina del Rio T."/>
            <person name="Dalin E."/>
            <person name="Tice H."/>
            <person name="Bruce D."/>
            <person name="Goodwin L."/>
            <person name="Pitluck S."/>
            <person name="Peters L."/>
            <person name="Ovchinnikova G."/>
            <person name="Chertkov O."/>
            <person name="Kyrpides N."/>
            <person name="Mavromatis K."/>
            <person name="Ivanova N."/>
            <person name="Brettin T."/>
            <person name="Detter J.C."/>
            <person name="Han C."/>
            <person name="Larimer F."/>
            <person name="Land M."/>
            <person name="Hauser L."/>
            <person name="Markowitz V."/>
            <person name="Cheng J.-F."/>
            <person name="Hugenholtz P."/>
            <person name="Woyke T."/>
            <person name="Wu D."/>
            <person name="Tindall B."/>
            <person name="Pomrenke H."/>
            <person name="Brambilla E."/>
            <person name="Klenk H.-P."/>
            <person name="Eisen J.A."/>
        </authorList>
    </citation>
    <scope>NUCLEOTIDE SEQUENCE [LARGE SCALE GENOMIC DNA]</scope>
    <source>
        <strain evidence="4">ATCC BAA-1392 / DSM 18658 / VKM B-2454 / MOB10</strain>
    </source>
</reference>
<dbReference type="OrthoDB" id="9800503at2"/>
<protein>
    <recommendedName>
        <fullName evidence="2">Antitoxin</fullName>
    </recommendedName>
</protein>
<dbReference type="KEGG" id="saci:Sinac_4102"/>
<dbReference type="HOGENOM" id="CLU_163140_7_0_0"/>
<dbReference type="InterPro" id="IPR006442">
    <property type="entry name" value="Antitoxin_Phd/YefM"/>
</dbReference>
<dbReference type="NCBIfam" id="TIGR01552">
    <property type="entry name" value="phd_fam"/>
    <property type="match status" value="1"/>
</dbReference>
<comment type="function">
    <text evidence="2">Antitoxin component of a type II toxin-antitoxin (TA) system.</text>
</comment>
<dbReference type="Proteomes" id="UP000010798">
    <property type="component" value="Chromosome"/>
</dbReference>
<dbReference type="Pfam" id="PF02604">
    <property type="entry name" value="PhdYeFM_antitox"/>
    <property type="match status" value="1"/>
</dbReference>
<proteinExistence type="inferred from homology"/>
<dbReference type="PANTHER" id="PTHR35377">
    <property type="entry name" value="ANTITOXIN VAPB49-RELATED-RELATED"/>
    <property type="match status" value="1"/>
</dbReference>
<evidence type="ECO:0000313" key="3">
    <source>
        <dbReference type="EMBL" id="AGA28316.1"/>
    </source>
</evidence>
<evidence type="ECO:0000313" key="4">
    <source>
        <dbReference type="Proteomes" id="UP000010798"/>
    </source>
</evidence>
<dbReference type="STRING" id="886293.Sinac_4102"/>
<dbReference type="eggNOG" id="COG4118">
    <property type="taxonomic scope" value="Bacteria"/>
</dbReference>
<dbReference type="EMBL" id="CP003364">
    <property type="protein sequence ID" value="AGA28316.1"/>
    <property type="molecule type" value="Genomic_DNA"/>
</dbReference>
<organism evidence="3 4">
    <name type="scientific">Singulisphaera acidiphila (strain ATCC BAA-1392 / DSM 18658 / VKM B-2454 / MOB10)</name>
    <dbReference type="NCBI Taxonomy" id="886293"/>
    <lineage>
        <taxon>Bacteria</taxon>
        <taxon>Pseudomonadati</taxon>
        <taxon>Planctomycetota</taxon>
        <taxon>Planctomycetia</taxon>
        <taxon>Isosphaerales</taxon>
        <taxon>Isosphaeraceae</taxon>
        <taxon>Singulisphaera</taxon>
    </lineage>
</organism>
<comment type="similarity">
    <text evidence="1 2">Belongs to the phD/YefM antitoxin family.</text>
</comment>
<evidence type="ECO:0000256" key="2">
    <source>
        <dbReference type="RuleBase" id="RU362080"/>
    </source>
</evidence>
<dbReference type="InterPro" id="IPR051416">
    <property type="entry name" value="phD-YefM_TA_antitoxins"/>
</dbReference>